<comment type="caution">
    <text evidence="1">The sequence shown here is derived from an EMBL/GenBank/DDBJ whole genome shotgun (WGS) entry which is preliminary data.</text>
</comment>
<name>A0ABR1VH82_9PEZI</name>
<reference evidence="1 2" key="1">
    <citation type="submission" date="2023-01" db="EMBL/GenBank/DDBJ databases">
        <title>Analysis of 21 Apiospora genomes using comparative genomics revels a genus with tremendous synthesis potential of carbohydrate active enzymes and secondary metabolites.</title>
        <authorList>
            <person name="Sorensen T."/>
        </authorList>
    </citation>
    <scope>NUCLEOTIDE SEQUENCE [LARGE SCALE GENOMIC DNA]</scope>
    <source>
        <strain evidence="1 2">CBS 135458</strain>
    </source>
</reference>
<protein>
    <submittedName>
        <fullName evidence="1">Uncharacterized protein</fullName>
    </submittedName>
</protein>
<evidence type="ECO:0000313" key="1">
    <source>
        <dbReference type="EMBL" id="KAK8069605.1"/>
    </source>
</evidence>
<organism evidence="1 2">
    <name type="scientific">Apiospora phragmitis</name>
    <dbReference type="NCBI Taxonomy" id="2905665"/>
    <lineage>
        <taxon>Eukaryota</taxon>
        <taxon>Fungi</taxon>
        <taxon>Dikarya</taxon>
        <taxon>Ascomycota</taxon>
        <taxon>Pezizomycotina</taxon>
        <taxon>Sordariomycetes</taxon>
        <taxon>Xylariomycetidae</taxon>
        <taxon>Amphisphaeriales</taxon>
        <taxon>Apiosporaceae</taxon>
        <taxon>Apiospora</taxon>
    </lineage>
</organism>
<keyword evidence="2" id="KW-1185">Reference proteome</keyword>
<proteinExistence type="predicted"/>
<dbReference type="Proteomes" id="UP001480595">
    <property type="component" value="Unassembled WGS sequence"/>
</dbReference>
<sequence length="353" mass="40347">MPDIKLANVLLLSLGPIEESFEGGYHLWIELLQSDGDAENFIVRSANSYHLFLTPTSSTVAEWDVSDAVEFCRHTLTKSKAYVVCLFALAEEKTPGEDEPAKHMILSIVKTTSAGAESVGGVQASRFTGEIPRSFPREHYAQNIVTLASHPDTIHSSPNVWQRYNTAGSKGQRFQLQFDHHNVSGWARRYPNPNQEWFVRLDDQAMIPADAVDDEELRYQRWFQEIYPDANQIRIRGDYLTESFLGDPDATQVPADKTFHMAHCVLALRRYWTARKSRKHVCPRDIDYKHVKYCLDALDMWAFPEGPQRSLPISPIGMNHEGHEDVGEGDRFWIDSSDETRLVWRTKVCFGDM</sequence>
<accession>A0ABR1VH82</accession>
<dbReference type="GeneID" id="92090693"/>
<evidence type="ECO:0000313" key="2">
    <source>
        <dbReference type="Proteomes" id="UP001480595"/>
    </source>
</evidence>
<gene>
    <name evidence="1" type="ORF">PG994_006221</name>
</gene>
<dbReference type="RefSeq" id="XP_066716899.1">
    <property type="nucleotide sequence ID" value="XM_066857630.1"/>
</dbReference>
<dbReference type="EMBL" id="JAQQWL010000006">
    <property type="protein sequence ID" value="KAK8069605.1"/>
    <property type="molecule type" value="Genomic_DNA"/>
</dbReference>